<feature type="non-terminal residue" evidence="2">
    <location>
        <position position="1"/>
    </location>
</feature>
<dbReference type="Pfam" id="PF20167">
    <property type="entry name" value="Transposase_32"/>
    <property type="match status" value="1"/>
</dbReference>
<reference evidence="2 3" key="1">
    <citation type="journal article" date="2018" name="Front. Plant Sci.">
        <title>Red Clover (Trifolium pratense) and Zigzag Clover (T. medium) - A Picture of Genomic Similarities and Differences.</title>
        <authorList>
            <person name="Dluhosova J."/>
            <person name="Istvanek J."/>
            <person name="Nedelnik J."/>
            <person name="Repkova J."/>
        </authorList>
    </citation>
    <scope>NUCLEOTIDE SEQUENCE [LARGE SCALE GENOMIC DNA]</scope>
    <source>
        <strain evidence="3">cv. 10/8</strain>
        <tissue evidence="2">Leaf</tissue>
    </source>
</reference>
<accession>A0A392W603</accession>
<keyword evidence="3" id="KW-1185">Reference proteome</keyword>
<protein>
    <recommendedName>
        <fullName evidence="1">Putative plant transposon protein domain-containing protein</fullName>
    </recommendedName>
</protein>
<name>A0A392W603_9FABA</name>
<evidence type="ECO:0000259" key="1">
    <source>
        <dbReference type="Pfam" id="PF20167"/>
    </source>
</evidence>
<dbReference type="Proteomes" id="UP000265520">
    <property type="component" value="Unassembled WGS sequence"/>
</dbReference>
<sequence>GWMKLAKHPSSYNSQMVKEFYSNLTNPGQKKREVVVRGKEVLYSEANINKYFHIKVENDS</sequence>
<proteinExistence type="predicted"/>
<dbReference type="EMBL" id="LXQA011353634">
    <property type="protein sequence ID" value="MCI94345.1"/>
    <property type="molecule type" value="Genomic_DNA"/>
</dbReference>
<evidence type="ECO:0000313" key="2">
    <source>
        <dbReference type="EMBL" id="MCI94345.1"/>
    </source>
</evidence>
<dbReference type="InterPro" id="IPR046796">
    <property type="entry name" value="Transposase_32_dom"/>
</dbReference>
<feature type="domain" description="Putative plant transposon protein" evidence="1">
    <location>
        <begin position="1"/>
        <end position="54"/>
    </location>
</feature>
<evidence type="ECO:0000313" key="3">
    <source>
        <dbReference type="Proteomes" id="UP000265520"/>
    </source>
</evidence>
<comment type="caution">
    <text evidence="2">The sequence shown here is derived from an EMBL/GenBank/DDBJ whole genome shotgun (WGS) entry which is preliminary data.</text>
</comment>
<dbReference type="AlphaFoldDB" id="A0A392W603"/>
<organism evidence="2 3">
    <name type="scientific">Trifolium medium</name>
    <dbReference type="NCBI Taxonomy" id="97028"/>
    <lineage>
        <taxon>Eukaryota</taxon>
        <taxon>Viridiplantae</taxon>
        <taxon>Streptophyta</taxon>
        <taxon>Embryophyta</taxon>
        <taxon>Tracheophyta</taxon>
        <taxon>Spermatophyta</taxon>
        <taxon>Magnoliopsida</taxon>
        <taxon>eudicotyledons</taxon>
        <taxon>Gunneridae</taxon>
        <taxon>Pentapetalae</taxon>
        <taxon>rosids</taxon>
        <taxon>fabids</taxon>
        <taxon>Fabales</taxon>
        <taxon>Fabaceae</taxon>
        <taxon>Papilionoideae</taxon>
        <taxon>50 kb inversion clade</taxon>
        <taxon>NPAAA clade</taxon>
        <taxon>Hologalegina</taxon>
        <taxon>IRL clade</taxon>
        <taxon>Trifolieae</taxon>
        <taxon>Trifolium</taxon>
    </lineage>
</organism>